<sequence length="1066" mass="118629">MPFNLATLPAHITTKFHHPTELLEREDFVLPQVYEWHAKKNPNYPLFMYQDGDHLEYVTYSQANRAMDRVARFVASTVGTGHAVSPVVALYANADTITYFVAAIGIMRAGCTLFPVSTRNAAVAVTDMFKRTGTRHVVVSSDTVLRQTAKDVLDELEAAGQKVVQLDLPTFEDLFSEKLDAASPLEGAVELPETFDKDALAAIMHSSGSTGHPKTIGWTYKNIEKWGKIPVNGALNVTGAIMGSHGTPMFHGLGSFMYSAAPCVGFIVAVFKPAVPPTVPTPDAVWQGIVATGTDFSWSVPSFIEEWSRDPEKVLHMKQMRGLMYGGAALNEEVGNSLASKGVSLYGFYGCTEAMMINNFHRTNPGKDWAWWEPNPDAEIIFPHAGDGMSEVIVLSPLDNPLPKTNTKIGDREAYATSDLVIPHATKPGLWKIIGRADEQIILSNGEKTNPIPLEKMINDDPHVKCSLMFGRGKFQNGVLIEPTEDYVFDPKDVKKLESYRNKIWPTIERVNDYAPQHSRIFKEMIIVTSPCKPFEFTEKRQPRRNNILKAYHDEIEALYKEVENSSQSDFDAPVVWDTASTLEFVRTVVQSTLRRDIGDNDDIFRNGGDSLQATYIRNTILRALREVNKDAPNRLPHNLVFAAPNISALARVVFSAVSTDGPSTSHTPADLWKYVEKYSANLPARPKNLVPRPAGKDVVVITGTTGGFGCDTLEHLLRDETVGKVYAFNRKGSKALERQRAQFKARGLDESLLNSPKFVMVESVLHDYDFGLEPALLEEIRTSVTHIMHNAWAVNFNMSIASFEVDIQSTRNFVDFALSSPYKQPPSIIFVSSIGVFANYNGPAPVPEASIDDPRVPFGSGYPESKWVTEHVMQNVAAKTDVHTVVMRLGQVSGDKPGYWNEKEWFPSVVKSALFQHCLPDIDGEISWFPAYEAAKAFAEMRHSPEPFLHLVHPHRALWHTVMAPIAELFNVPLVPYDQWVAALENSVEAGSAAEVEVMRQNPALRILPFFKAAKRPSHEREALGFVIMSTDKATKVSESLARMPMLDAERARQWVAAWKKSGFL</sequence>
<dbReference type="STRING" id="1328759.A0A5C2SBW7"/>
<dbReference type="SUPFAM" id="SSF51735">
    <property type="entry name" value="NAD(P)-binding Rossmann-fold domains"/>
    <property type="match status" value="1"/>
</dbReference>
<dbReference type="InterPro" id="IPR042099">
    <property type="entry name" value="ANL_N_sf"/>
</dbReference>
<protein>
    <submittedName>
        <fullName evidence="5">Acetyl-CoA synthetase-like protein</fullName>
    </submittedName>
</protein>
<dbReference type="SUPFAM" id="SSF47336">
    <property type="entry name" value="ACP-like"/>
    <property type="match status" value="1"/>
</dbReference>
<dbReference type="Pfam" id="PF00501">
    <property type="entry name" value="AMP-binding"/>
    <property type="match status" value="1"/>
</dbReference>
<dbReference type="InterPro" id="IPR036291">
    <property type="entry name" value="NAD(P)-bd_dom_sf"/>
</dbReference>
<dbReference type="Pfam" id="PF23562">
    <property type="entry name" value="AMP-binding_C_3"/>
    <property type="match status" value="1"/>
</dbReference>
<dbReference type="Gene3D" id="1.10.1200.10">
    <property type="entry name" value="ACP-like"/>
    <property type="match status" value="1"/>
</dbReference>
<evidence type="ECO:0000313" key="5">
    <source>
        <dbReference type="EMBL" id="RPD60788.1"/>
    </source>
</evidence>
<feature type="domain" description="Thioester reductase (TE)" evidence="4">
    <location>
        <begin position="702"/>
        <end position="926"/>
    </location>
</feature>
<gene>
    <name evidence="5" type="ORF">L227DRAFT_585932</name>
</gene>
<dbReference type="InterPro" id="IPR020845">
    <property type="entry name" value="AMP-binding_CS"/>
</dbReference>
<keyword evidence="1" id="KW-0596">Phosphopantetheine</keyword>
<dbReference type="InterPro" id="IPR036736">
    <property type="entry name" value="ACP-like_sf"/>
</dbReference>
<dbReference type="InterPro" id="IPR000873">
    <property type="entry name" value="AMP-dep_synth/lig_dom"/>
</dbReference>
<evidence type="ECO:0000256" key="2">
    <source>
        <dbReference type="ARBA" id="ARBA00022553"/>
    </source>
</evidence>
<evidence type="ECO:0000259" key="4">
    <source>
        <dbReference type="Pfam" id="PF07993"/>
    </source>
</evidence>
<dbReference type="Pfam" id="PF07993">
    <property type="entry name" value="NAD_binding_4"/>
    <property type="match status" value="1"/>
</dbReference>
<name>A0A5C2SBW7_9APHY</name>
<keyword evidence="6" id="KW-1185">Reference proteome</keyword>
<dbReference type="Gene3D" id="3.40.50.12780">
    <property type="entry name" value="N-terminal domain of ligase-like"/>
    <property type="match status" value="1"/>
</dbReference>
<reference evidence="5" key="1">
    <citation type="journal article" date="2018" name="Genome Biol. Evol.">
        <title>Genomics and development of Lentinus tigrinus, a white-rot wood-decaying mushroom with dimorphic fruiting bodies.</title>
        <authorList>
            <person name="Wu B."/>
            <person name="Xu Z."/>
            <person name="Knudson A."/>
            <person name="Carlson A."/>
            <person name="Chen N."/>
            <person name="Kovaka S."/>
            <person name="LaButti K."/>
            <person name="Lipzen A."/>
            <person name="Pennachio C."/>
            <person name="Riley R."/>
            <person name="Schakwitz W."/>
            <person name="Umezawa K."/>
            <person name="Ohm R.A."/>
            <person name="Grigoriev I.V."/>
            <person name="Nagy L.G."/>
            <person name="Gibbons J."/>
            <person name="Hibbett D."/>
        </authorList>
    </citation>
    <scope>NUCLEOTIDE SEQUENCE [LARGE SCALE GENOMIC DNA]</scope>
    <source>
        <strain evidence="5">ALCF2SS1-6</strain>
    </source>
</reference>
<organism evidence="5 6">
    <name type="scientific">Lentinus tigrinus ALCF2SS1-6</name>
    <dbReference type="NCBI Taxonomy" id="1328759"/>
    <lineage>
        <taxon>Eukaryota</taxon>
        <taxon>Fungi</taxon>
        <taxon>Dikarya</taxon>
        <taxon>Basidiomycota</taxon>
        <taxon>Agaricomycotina</taxon>
        <taxon>Agaricomycetes</taxon>
        <taxon>Polyporales</taxon>
        <taxon>Polyporaceae</taxon>
        <taxon>Lentinus</taxon>
    </lineage>
</organism>
<dbReference type="Proteomes" id="UP000313359">
    <property type="component" value="Unassembled WGS sequence"/>
</dbReference>
<accession>A0A5C2SBW7</accession>
<dbReference type="PANTHER" id="PTHR43439">
    <property type="entry name" value="PHENYLACETATE-COENZYME A LIGASE"/>
    <property type="match status" value="1"/>
</dbReference>
<dbReference type="Gene3D" id="3.40.50.720">
    <property type="entry name" value="NAD(P)-binding Rossmann-like Domain"/>
    <property type="match status" value="1"/>
</dbReference>
<feature type="domain" description="AMP-dependent synthetase/ligase" evidence="3">
    <location>
        <begin position="35"/>
        <end position="360"/>
    </location>
</feature>
<dbReference type="SUPFAM" id="SSF56801">
    <property type="entry name" value="Acetyl-CoA synthetase-like"/>
    <property type="match status" value="1"/>
</dbReference>
<evidence type="ECO:0000256" key="1">
    <source>
        <dbReference type="ARBA" id="ARBA00022450"/>
    </source>
</evidence>
<keyword evidence="2" id="KW-0597">Phosphoprotein</keyword>
<dbReference type="PROSITE" id="PS00455">
    <property type="entry name" value="AMP_BINDING"/>
    <property type="match status" value="1"/>
</dbReference>
<dbReference type="AlphaFoldDB" id="A0A5C2SBW7"/>
<dbReference type="OrthoDB" id="429813at2759"/>
<dbReference type="InterPro" id="IPR051414">
    <property type="entry name" value="Adenylate-forming_Reductase"/>
</dbReference>
<dbReference type="InterPro" id="IPR013120">
    <property type="entry name" value="FAR_NAD-bd"/>
</dbReference>
<proteinExistence type="predicted"/>
<evidence type="ECO:0000259" key="3">
    <source>
        <dbReference type="Pfam" id="PF00501"/>
    </source>
</evidence>
<evidence type="ECO:0000313" key="6">
    <source>
        <dbReference type="Proteomes" id="UP000313359"/>
    </source>
</evidence>
<dbReference type="PANTHER" id="PTHR43439:SF2">
    <property type="entry name" value="ENZYME, PUTATIVE (JCVI)-RELATED"/>
    <property type="match status" value="1"/>
</dbReference>
<dbReference type="EMBL" id="ML122264">
    <property type="protein sequence ID" value="RPD60788.1"/>
    <property type="molecule type" value="Genomic_DNA"/>
</dbReference>